<sequence>MDLHNSPLGTTLRALLRSPRRMLCASAYFRTYFHYAITFVGFVYAGRVCVSSPVTMSCTAFESPPASLCSISRHQLTGRSFLGFGQIMSLYHEPHCTDAVFGLRHRRTSLAQIISQISATTLKLVEPVINNARDGPSS</sequence>
<keyword evidence="3" id="KW-1185">Reference proteome</keyword>
<proteinExistence type="predicted"/>
<feature type="transmembrane region" description="Helical" evidence="1">
    <location>
        <begin position="27"/>
        <end position="46"/>
    </location>
</feature>
<evidence type="ECO:0000313" key="2">
    <source>
        <dbReference type="EMBL" id="GBP92519.1"/>
    </source>
</evidence>
<protein>
    <submittedName>
        <fullName evidence="2">Uncharacterized protein</fullName>
    </submittedName>
</protein>
<comment type="caution">
    <text evidence="2">The sequence shown here is derived from an EMBL/GenBank/DDBJ whole genome shotgun (WGS) entry which is preliminary data.</text>
</comment>
<name>A0A4C1ZZY5_EUMVA</name>
<evidence type="ECO:0000313" key="3">
    <source>
        <dbReference type="Proteomes" id="UP000299102"/>
    </source>
</evidence>
<reference evidence="2 3" key="1">
    <citation type="journal article" date="2019" name="Commun. Biol.">
        <title>The bagworm genome reveals a unique fibroin gene that provides high tensile strength.</title>
        <authorList>
            <person name="Kono N."/>
            <person name="Nakamura H."/>
            <person name="Ohtoshi R."/>
            <person name="Tomita M."/>
            <person name="Numata K."/>
            <person name="Arakawa K."/>
        </authorList>
    </citation>
    <scope>NUCLEOTIDE SEQUENCE [LARGE SCALE GENOMIC DNA]</scope>
</reference>
<dbReference type="AlphaFoldDB" id="A0A4C1ZZY5"/>
<keyword evidence="1" id="KW-0472">Membrane</keyword>
<dbReference type="EMBL" id="BGZK01002280">
    <property type="protein sequence ID" value="GBP92519.1"/>
    <property type="molecule type" value="Genomic_DNA"/>
</dbReference>
<keyword evidence="1" id="KW-1133">Transmembrane helix</keyword>
<keyword evidence="1" id="KW-0812">Transmembrane</keyword>
<dbReference type="Proteomes" id="UP000299102">
    <property type="component" value="Unassembled WGS sequence"/>
</dbReference>
<accession>A0A4C1ZZY5</accession>
<gene>
    <name evidence="2" type="ORF">EVAR_73780_1</name>
</gene>
<evidence type="ECO:0000256" key="1">
    <source>
        <dbReference type="SAM" id="Phobius"/>
    </source>
</evidence>
<organism evidence="2 3">
    <name type="scientific">Eumeta variegata</name>
    <name type="common">Bagworm moth</name>
    <name type="synonym">Eumeta japonica</name>
    <dbReference type="NCBI Taxonomy" id="151549"/>
    <lineage>
        <taxon>Eukaryota</taxon>
        <taxon>Metazoa</taxon>
        <taxon>Ecdysozoa</taxon>
        <taxon>Arthropoda</taxon>
        <taxon>Hexapoda</taxon>
        <taxon>Insecta</taxon>
        <taxon>Pterygota</taxon>
        <taxon>Neoptera</taxon>
        <taxon>Endopterygota</taxon>
        <taxon>Lepidoptera</taxon>
        <taxon>Glossata</taxon>
        <taxon>Ditrysia</taxon>
        <taxon>Tineoidea</taxon>
        <taxon>Psychidae</taxon>
        <taxon>Oiketicinae</taxon>
        <taxon>Eumeta</taxon>
    </lineage>
</organism>